<dbReference type="PROSITE" id="PS50404">
    <property type="entry name" value="GST_NTER"/>
    <property type="match status" value="1"/>
</dbReference>
<dbReference type="Gene3D" id="3.40.30.10">
    <property type="entry name" value="Glutaredoxin"/>
    <property type="match status" value="1"/>
</dbReference>
<dbReference type="InterPro" id="IPR004045">
    <property type="entry name" value="Glutathione_S-Trfase_N"/>
</dbReference>
<feature type="domain" description="GST C-terminal" evidence="8">
    <location>
        <begin position="99"/>
        <end position="232"/>
    </location>
</feature>
<dbReference type="SUPFAM" id="SSF52833">
    <property type="entry name" value="Thioredoxin-like"/>
    <property type="match status" value="1"/>
</dbReference>
<sequence length="253" mass="29307">KNERKMNPTMDDSKMKLHCGWFFFNLAAIFGIHEKGLYFELVFVDWVADVVNLNYTFVQPFGQVPVLEDGDLKLSESKAIMRYLAEQYKDDGTNLLPNDLKERAIVSTWMEIDTIQFLPLAILSLIREIKSFSHRHYNGSRKQSQIIRSPKHLRGSFSESPYLAGESFTLADLHHLPPIHYLLNTEDEKVKDLIYSRPNVAAWVEKMKSRPAWLKTLHITDLMKRRHLRTQLDLSCHDVAVVAHKTVMVIGNN</sequence>
<dbReference type="Gene3D" id="1.20.1050.10">
    <property type="match status" value="1"/>
</dbReference>
<feature type="non-terminal residue" evidence="9">
    <location>
        <position position="1"/>
    </location>
</feature>
<gene>
    <name evidence="9" type="ORF">HID58_079320</name>
</gene>
<keyword evidence="3" id="KW-0963">Cytoplasm</keyword>
<evidence type="ECO:0000256" key="5">
    <source>
        <dbReference type="ARBA" id="ARBA00047960"/>
    </source>
</evidence>
<name>A0ABQ7Y304_BRANA</name>
<dbReference type="PANTHER" id="PTHR43900:SF43">
    <property type="entry name" value="GLUTATHIONE S-TRANSFERASE F14"/>
    <property type="match status" value="1"/>
</dbReference>
<dbReference type="EMBL" id="JAGKQM010000018">
    <property type="protein sequence ID" value="KAH0862109.1"/>
    <property type="molecule type" value="Genomic_DNA"/>
</dbReference>
<organism evidence="9 10">
    <name type="scientific">Brassica napus</name>
    <name type="common">Rape</name>
    <dbReference type="NCBI Taxonomy" id="3708"/>
    <lineage>
        <taxon>Eukaryota</taxon>
        <taxon>Viridiplantae</taxon>
        <taxon>Streptophyta</taxon>
        <taxon>Embryophyta</taxon>
        <taxon>Tracheophyta</taxon>
        <taxon>Spermatophyta</taxon>
        <taxon>Magnoliopsida</taxon>
        <taxon>eudicotyledons</taxon>
        <taxon>Gunneridae</taxon>
        <taxon>Pentapetalae</taxon>
        <taxon>rosids</taxon>
        <taxon>malvids</taxon>
        <taxon>Brassicales</taxon>
        <taxon>Brassicaceae</taxon>
        <taxon>Brassiceae</taxon>
        <taxon>Brassica</taxon>
    </lineage>
</organism>
<protein>
    <recommendedName>
        <fullName evidence="2">glutathione transferase</fullName>
        <ecNumber evidence="2">2.5.1.18</ecNumber>
    </recommendedName>
</protein>
<evidence type="ECO:0000256" key="2">
    <source>
        <dbReference type="ARBA" id="ARBA00012452"/>
    </source>
</evidence>
<dbReference type="SFLD" id="SFLDG00358">
    <property type="entry name" value="Main_(cytGST)"/>
    <property type="match status" value="1"/>
</dbReference>
<dbReference type="Proteomes" id="UP000824890">
    <property type="component" value="Unassembled WGS sequence"/>
</dbReference>
<evidence type="ECO:0000313" key="10">
    <source>
        <dbReference type="Proteomes" id="UP000824890"/>
    </source>
</evidence>
<dbReference type="Pfam" id="PF00043">
    <property type="entry name" value="GST_C"/>
    <property type="match status" value="1"/>
</dbReference>
<comment type="caution">
    <text evidence="9">The sequence shown here is derived from an EMBL/GenBank/DDBJ whole genome shotgun (WGS) entry which is preliminary data.</text>
</comment>
<dbReference type="SFLD" id="SFLDS00019">
    <property type="entry name" value="Glutathione_Transferase_(cytos"/>
    <property type="match status" value="1"/>
</dbReference>
<dbReference type="SUPFAM" id="SSF47616">
    <property type="entry name" value="GST C-terminal domain-like"/>
    <property type="match status" value="1"/>
</dbReference>
<evidence type="ECO:0000256" key="6">
    <source>
        <dbReference type="RuleBase" id="RU003494"/>
    </source>
</evidence>
<comment type="subcellular location">
    <subcellularLocation>
        <location evidence="1">Cytoplasm</location>
    </subcellularLocation>
</comment>
<dbReference type="Pfam" id="PF02798">
    <property type="entry name" value="GST_N"/>
    <property type="match status" value="1"/>
</dbReference>
<feature type="domain" description="GST N-terminal" evidence="7">
    <location>
        <begin position="1"/>
        <end position="92"/>
    </location>
</feature>
<keyword evidence="4" id="KW-0808">Transferase</keyword>
<comment type="similarity">
    <text evidence="6">Belongs to the GST superfamily.</text>
</comment>
<dbReference type="PROSITE" id="PS50405">
    <property type="entry name" value="GST_CTER"/>
    <property type="match status" value="1"/>
</dbReference>
<dbReference type="InterPro" id="IPR040079">
    <property type="entry name" value="Glutathione_S-Trfase"/>
</dbReference>
<dbReference type="InterPro" id="IPR036282">
    <property type="entry name" value="Glutathione-S-Trfase_C_sf"/>
</dbReference>
<dbReference type="InterPro" id="IPR004046">
    <property type="entry name" value="GST_C"/>
</dbReference>
<evidence type="ECO:0000313" key="9">
    <source>
        <dbReference type="EMBL" id="KAH0862109.1"/>
    </source>
</evidence>
<dbReference type="PANTHER" id="PTHR43900">
    <property type="entry name" value="GLUTATHIONE S-TRANSFERASE RHO"/>
    <property type="match status" value="1"/>
</dbReference>
<evidence type="ECO:0000256" key="4">
    <source>
        <dbReference type="ARBA" id="ARBA00022679"/>
    </source>
</evidence>
<comment type="catalytic activity">
    <reaction evidence="5">
        <text>RX + glutathione = an S-substituted glutathione + a halide anion + H(+)</text>
        <dbReference type="Rhea" id="RHEA:16437"/>
        <dbReference type="ChEBI" id="CHEBI:15378"/>
        <dbReference type="ChEBI" id="CHEBI:16042"/>
        <dbReference type="ChEBI" id="CHEBI:17792"/>
        <dbReference type="ChEBI" id="CHEBI:57925"/>
        <dbReference type="ChEBI" id="CHEBI:90779"/>
        <dbReference type="EC" id="2.5.1.18"/>
    </reaction>
</comment>
<evidence type="ECO:0000259" key="8">
    <source>
        <dbReference type="PROSITE" id="PS50405"/>
    </source>
</evidence>
<evidence type="ECO:0000256" key="1">
    <source>
        <dbReference type="ARBA" id="ARBA00004496"/>
    </source>
</evidence>
<evidence type="ECO:0000256" key="3">
    <source>
        <dbReference type="ARBA" id="ARBA00022490"/>
    </source>
</evidence>
<dbReference type="InterPro" id="IPR036249">
    <property type="entry name" value="Thioredoxin-like_sf"/>
</dbReference>
<dbReference type="InterPro" id="IPR010987">
    <property type="entry name" value="Glutathione-S-Trfase_C-like"/>
</dbReference>
<evidence type="ECO:0000259" key="7">
    <source>
        <dbReference type="PROSITE" id="PS50404"/>
    </source>
</evidence>
<keyword evidence="10" id="KW-1185">Reference proteome</keyword>
<dbReference type="EC" id="2.5.1.18" evidence="2"/>
<accession>A0ABQ7Y304</accession>
<reference evidence="9 10" key="1">
    <citation type="submission" date="2021-05" db="EMBL/GenBank/DDBJ databases">
        <title>Genome Assembly of Synthetic Allotetraploid Brassica napus Reveals Homoeologous Exchanges between Subgenomes.</title>
        <authorList>
            <person name="Davis J.T."/>
        </authorList>
    </citation>
    <scope>NUCLEOTIDE SEQUENCE [LARGE SCALE GENOMIC DNA]</scope>
    <source>
        <strain evidence="10">cv. Da-Ae</strain>
        <tissue evidence="9">Seedling</tissue>
    </source>
</reference>
<proteinExistence type="inferred from homology"/>